<feature type="compositionally biased region" description="Basic and acidic residues" evidence="1">
    <location>
        <begin position="384"/>
        <end position="402"/>
    </location>
</feature>
<accession>A0A6H0XKL6</accession>
<feature type="compositionally biased region" description="Basic residues" evidence="1">
    <location>
        <begin position="817"/>
        <end position="828"/>
    </location>
</feature>
<feature type="region of interest" description="Disordered" evidence="1">
    <location>
        <begin position="235"/>
        <end position="273"/>
    </location>
</feature>
<feature type="region of interest" description="Disordered" evidence="1">
    <location>
        <begin position="865"/>
        <end position="884"/>
    </location>
</feature>
<reference evidence="2 3" key="1">
    <citation type="journal article" date="2016" name="Sci. Rep.">
        <title>Peltaster fructicola genome reveals evolution from an invasive phytopathogen to an ectophytic parasite.</title>
        <authorList>
            <person name="Xu C."/>
            <person name="Chen H."/>
            <person name="Gleason M.L."/>
            <person name="Xu J.R."/>
            <person name="Liu H."/>
            <person name="Zhang R."/>
            <person name="Sun G."/>
        </authorList>
    </citation>
    <scope>NUCLEOTIDE SEQUENCE [LARGE SCALE GENOMIC DNA]</scope>
    <source>
        <strain evidence="2 3">LNHT1506</strain>
    </source>
</reference>
<keyword evidence="3" id="KW-1185">Reference proteome</keyword>
<evidence type="ECO:0000256" key="1">
    <source>
        <dbReference type="SAM" id="MobiDB-lite"/>
    </source>
</evidence>
<protein>
    <recommendedName>
        <fullName evidence="4">Altered inheritance of mitochondria protein 21</fullName>
    </recommendedName>
</protein>
<feature type="compositionally biased region" description="Polar residues" evidence="1">
    <location>
        <begin position="121"/>
        <end position="138"/>
    </location>
</feature>
<dbReference type="InterPro" id="IPR021582">
    <property type="entry name" value="Aim21"/>
</dbReference>
<feature type="compositionally biased region" description="Polar residues" evidence="1">
    <location>
        <begin position="167"/>
        <end position="183"/>
    </location>
</feature>
<feature type="compositionally biased region" description="Polar residues" evidence="1">
    <location>
        <begin position="345"/>
        <end position="357"/>
    </location>
</feature>
<evidence type="ECO:0000313" key="3">
    <source>
        <dbReference type="Proteomes" id="UP000503462"/>
    </source>
</evidence>
<feature type="region of interest" description="Disordered" evidence="1">
    <location>
        <begin position="783"/>
        <end position="834"/>
    </location>
</feature>
<name>A0A6H0XKL6_9PEZI</name>
<feature type="region of interest" description="Disordered" evidence="1">
    <location>
        <begin position="1"/>
        <end position="195"/>
    </location>
</feature>
<feature type="compositionally biased region" description="Basic and acidic residues" evidence="1">
    <location>
        <begin position="805"/>
        <end position="816"/>
    </location>
</feature>
<evidence type="ECO:0000313" key="2">
    <source>
        <dbReference type="EMBL" id="QIW95177.1"/>
    </source>
</evidence>
<feature type="compositionally biased region" description="Pro residues" evidence="1">
    <location>
        <begin position="1"/>
        <end position="10"/>
    </location>
</feature>
<evidence type="ECO:0008006" key="4">
    <source>
        <dbReference type="Google" id="ProtNLM"/>
    </source>
</evidence>
<dbReference type="Pfam" id="PF11489">
    <property type="entry name" value="Aim21"/>
    <property type="match status" value="1"/>
</dbReference>
<organism evidence="2 3">
    <name type="scientific">Peltaster fructicola</name>
    <dbReference type="NCBI Taxonomy" id="286661"/>
    <lineage>
        <taxon>Eukaryota</taxon>
        <taxon>Fungi</taxon>
        <taxon>Dikarya</taxon>
        <taxon>Ascomycota</taxon>
        <taxon>Pezizomycotina</taxon>
        <taxon>Dothideomycetes</taxon>
        <taxon>Dothideomycetes incertae sedis</taxon>
        <taxon>Peltaster</taxon>
    </lineage>
</organism>
<feature type="compositionally biased region" description="Basic and acidic residues" evidence="1">
    <location>
        <begin position="152"/>
        <end position="164"/>
    </location>
</feature>
<dbReference type="AlphaFoldDB" id="A0A6H0XKL6"/>
<dbReference type="OrthoDB" id="5386574at2759"/>
<feature type="compositionally biased region" description="Acidic residues" evidence="1">
    <location>
        <begin position="517"/>
        <end position="528"/>
    </location>
</feature>
<proteinExistence type="predicted"/>
<sequence length="983" mass="105666">MASPVIPPRPQRAQPGPTAVPQVPARPSRRTDPSPARDMARSPLNDLPGPHVGQGHAFYGSSNLSASELPRRPPSVAEMPSIGQEGNEYASYDQLPPEAQLKDDAHQTRHANVPMLAPTASIPSSTAKSRISAVTRTDSSPAASEPKEEEPDTLRRVTSREPHPLRNKTSFSRSTQSLHSNSTPRPPSVHSVDGFEHGIPVIGQTVPMYPNAGDVQAPSPGPTHAMFPAGVGFFNDGSNRAHQRRRSSRQEFGPPGSYGLHGHPGQQPGDQFEREWIAKHPDIAAREGYNVYGGLEPRPASALTSEQLNRLVGESDDVGFRTDRKMISTPDQEIGYIASEMYAKRSTSAKPSPSFQDPSAPAGTQAEGQSPYRKSFPFSQSGDHALESEDDTFHVDPPEVRGSRITGGMPADGAIDLGPRAGNTAEAGGWFNELGHGIPILASDQTSKRPGSAYLQPAVNPEARDDDDAGSRRGSTHGSRPPSRPSSTHGHHALGGPLARFISHEEHHGSGGGTPLEEIEEYEPLFPDEDGKNMSQLLKEKLKQQRPSLAAHHFPSQDVWEDTPESLQYTTDVDTPEPARVRAAAVFETPEQEQMRRAQNPDDMTSDAKTFAKPHFRGAQREFERPGVQRFPSQDVWEDTPDSMRLETTVSGPQMDETLGHPEERPTTSALPQDQDQGDARATTGLTQLMKQSGPVASSRPHSRSKLSQDITSEVSQDDPRSAEVPDLGATSSKPVIPARPAKFTRPEQADAPPAPKAKPAVPARPAGNKLAGMRANFMNDLNSRLQLGPQAPPTRSIEPEAEAPEEKTPLVDARKSRAKGPSRRKPAHSAPEAFGFSFSSMTLWHIDEEDELKIGVSSDEKAAANKEMSVNEEVNLEKSPPVQAESGFTEEAIGHHGDLPDPSISPAVVSEARAVQPELEKALATAEPAPVSAEALHAKDAAHGGLMHDSGSLASAAAPLQVKAPEEGNVAIRDGEEVGRTD</sequence>
<feature type="region of interest" description="Disordered" evidence="1">
    <location>
        <begin position="345"/>
        <end position="770"/>
    </location>
</feature>
<dbReference type="EMBL" id="CP051139">
    <property type="protein sequence ID" value="QIW95177.1"/>
    <property type="molecule type" value="Genomic_DNA"/>
</dbReference>
<gene>
    <name evidence="2" type="ORF">AMS68_000695</name>
</gene>
<feature type="compositionally biased region" description="Low complexity" evidence="1">
    <location>
        <begin position="758"/>
        <end position="767"/>
    </location>
</feature>
<dbReference type="Proteomes" id="UP000503462">
    <property type="component" value="Chromosome 1"/>
</dbReference>
<feature type="compositionally biased region" description="Polar residues" evidence="1">
    <location>
        <begin position="706"/>
        <end position="715"/>
    </location>
</feature>